<dbReference type="EMBL" id="AP011840">
    <property type="protein sequence ID" value="BAJ47552.1"/>
    <property type="molecule type" value="Genomic_DNA"/>
</dbReference>
<evidence type="ECO:0000313" key="2">
    <source>
        <dbReference type="EMBL" id="BAJ50362.1"/>
    </source>
</evidence>
<protein>
    <submittedName>
        <fullName evidence="1">Uncharacterized protein</fullName>
    </submittedName>
</protein>
<accession>E6N5I3</accession>
<dbReference type="AlphaFoldDB" id="E6N5I3"/>
<dbReference type="KEGG" id="csu:CSUB_C0501"/>
<organism evidence="1 3">
    <name type="scientific">Caldiarchaeum subterraneum</name>
    <dbReference type="NCBI Taxonomy" id="311458"/>
    <lineage>
        <taxon>Archaea</taxon>
        <taxon>Nitrososphaerota</taxon>
        <taxon>Candidatus Caldarchaeales</taxon>
        <taxon>Candidatus Caldarchaeaceae</taxon>
        <taxon>Candidatus Caldarchaeum</taxon>
    </lineage>
</organism>
<evidence type="ECO:0000313" key="1">
    <source>
        <dbReference type="EMBL" id="BAJ47552.1"/>
    </source>
</evidence>
<reference evidence="1 3" key="2">
    <citation type="journal article" date="2011" name="Nucleic Acids Res.">
        <title>Insights into the evolution of Archaea and eukaryotic protein modifier systems revealed by the genome of a novel archaeal group.</title>
        <authorList>
            <person name="Nunoura T."/>
            <person name="Takaki Y."/>
            <person name="Kakuta J."/>
            <person name="Nishi S."/>
            <person name="Sugahara J."/>
            <person name="Kazama H."/>
            <person name="Chee G."/>
            <person name="Hattori M."/>
            <person name="Kanai A."/>
            <person name="Atomi H."/>
            <person name="Takai K."/>
            <person name="Takami H."/>
        </authorList>
    </citation>
    <scope>NUCLEOTIDE SEQUENCE [LARGE SCALE GENOMIC DNA]</scope>
</reference>
<dbReference type="EMBL" id="BA000048">
    <property type="protein sequence ID" value="BAJ50362.1"/>
    <property type="molecule type" value="Genomic_DNA"/>
</dbReference>
<evidence type="ECO:0000313" key="3">
    <source>
        <dbReference type="Proteomes" id="UP000008120"/>
    </source>
</evidence>
<name>E6N5I3_CALS0</name>
<sequence>MGMKYERKALELYRRLERLLLPRFEGACIDFHWERPATVFLPHIPTVVQVGNGKLPAFLVSHGVNRVLVDALWPTNVEVLMKLIEDGVEVWVLTRPSALHGWRRKSSGKPRGLVEWLMRHHPDVVKGFKTEIKNDVYDAVLLRYVKPKYHRKMTRVFLMCWPKMVLFRTARKNNQRLLQQLSALPLPEEENTTRLQISENFLTTEANLFVRVLKKEYSEIDKLFTELGIDDVISKAFASEVFLELDETKSLSENRRKFGLIPKKHQDKLIYDGAAKYSLVQLAVKRFGAIPKYLTEEDRKRFSMELGKTLDAIYRWKKTYRRETQERLAGIPAQQQG</sequence>
<dbReference type="BioCyc" id="CCAL311458:G131R-509-MONOMER"/>
<proteinExistence type="predicted"/>
<gene>
    <name evidence="2" type="ORF">CSUB_C0501</name>
    <name evidence="1" type="ORF">HGMM_F33F07C08</name>
</gene>
<reference evidence="1 3" key="1">
    <citation type="journal article" date="2005" name="Environ. Microbiol.">
        <title>Genetic and functional properties of uncultivated thermophilic crenarchaeotes from a subsurface gold mine as revealed by analysis of genome fragments.</title>
        <authorList>
            <person name="Nunoura T."/>
            <person name="Hirayama H."/>
            <person name="Takami H."/>
            <person name="Oida H."/>
            <person name="Nishi S."/>
            <person name="Shimamura S."/>
            <person name="Suzuki Y."/>
            <person name="Inagaki F."/>
            <person name="Takai K."/>
            <person name="Nealson K.H."/>
            <person name="Horikoshi K."/>
        </authorList>
    </citation>
    <scope>NUCLEOTIDE SEQUENCE [LARGE SCALE GENOMIC DNA]</scope>
</reference>
<dbReference type="Proteomes" id="UP000008120">
    <property type="component" value="Chromosome"/>
</dbReference>